<accession>A0A7W6D5M5</accession>
<dbReference type="InterPro" id="IPR006076">
    <property type="entry name" value="FAD-dep_OxRdtase"/>
</dbReference>
<dbReference type="Pfam" id="PF01266">
    <property type="entry name" value="DAO"/>
    <property type="match status" value="1"/>
</dbReference>
<sequence>MASGPQISLRELAAGKPASFAPAPYWWDAAPPDAGPWPEPPERTDVLIVGAGFTGLSAALVLARAGRRTLVVDAGVPGFGASTRNGGQVGSGNQKFRVRDLIAMKGERKAAALLREGVAMLDGIETLIAEEKIDCGFMRCGRFRGAVRPAHYDAMAQDMEDLARLAGVDFEMVPRAAQSREIGTGVFHGGSLLPMDANLHPGRYHAGLMRRVTEAGAVVRGDTAVRAVSAEADHFRVRIDGAEIRARDVLIATNGYTQGVGAHFDRRIVPVVSAQIATGPVPQALFDRATPTRRVYGESNRVFYYFRPAPGENRLIWGGRASHLARENSSAAYRHLARDLLRVFPYLEDVAVTHGWTGRIGYTFDEFPHLGRSPEGVHYAMGYCGTGVSRATHFGRKIALQMLGRPEGRSAFDDIAFPTHPLQMFAKAAVPLVELWRRGRDATGL</sequence>
<evidence type="ECO:0000256" key="1">
    <source>
        <dbReference type="ARBA" id="ARBA00023002"/>
    </source>
</evidence>
<evidence type="ECO:0000313" key="4">
    <source>
        <dbReference type="Proteomes" id="UP000528964"/>
    </source>
</evidence>
<evidence type="ECO:0000313" key="3">
    <source>
        <dbReference type="EMBL" id="MBB3972659.1"/>
    </source>
</evidence>
<name>A0A7W6D5M5_9HYPH</name>
<dbReference type="SUPFAM" id="SSF51905">
    <property type="entry name" value="FAD/NAD(P)-binding domain"/>
    <property type="match status" value="1"/>
</dbReference>
<dbReference type="EMBL" id="JACIDR010000002">
    <property type="protein sequence ID" value="MBB3972659.1"/>
    <property type="molecule type" value="Genomic_DNA"/>
</dbReference>
<dbReference type="Gene3D" id="3.30.9.10">
    <property type="entry name" value="D-Amino Acid Oxidase, subunit A, domain 2"/>
    <property type="match status" value="1"/>
</dbReference>
<feature type="domain" description="FAD dependent oxidoreductase" evidence="2">
    <location>
        <begin position="45"/>
        <end position="399"/>
    </location>
</feature>
<dbReference type="GO" id="GO:0016491">
    <property type="term" value="F:oxidoreductase activity"/>
    <property type="evidence" value="ECO:0007669"/>
    <property type="project" value="UniProtKB-KW"/>
</dbReference>
<proteinExistence type="predicted"/>
<comment type="caution">
    <text evidence="3">The sequence shown here is derived from an EMBL/GenBank/DDBJ whole genome shotgun (WGS) entry which is preliminary data.</text>
</comment>
<evidence type="ECO:0000259" key="2">
    <source>
        <dbReference type="Pfam" id="PF01266"/>
    </source>
</evidence>
<dbReference type="RefSeq" id="WP_183394550.1">
    <property type="nucleotide sequence ID" value="NZ_JACIDR010000002.1"/>
</dbReference>
<dbReference type="PANTHER" id="PTHR13847:SF281">
    <property type="entry name" value="FAD DEPENDENT OXIDOREDUCTASE DOMAIN-CONTAINING PROTEIN"/>
    <property type="match status" value="1"/>
</dbReference>
<protein>
    <submittedName>
        <fullName evidence="3">Glycine/D-amino acid oxidase-like deaminating enzyme</fullName>
    </submittedName>
</protein>
<dbReference type="PANTHER" id="PTHR13847">
    <property type="entry name" value="SARCOSINE DEHYDROGENASE-RELATED"/>
    <property type="match status" value="1"/>
</dbReference>
<keyword evidence="1" id="KW-0560">Oxidoreductase</keyword>
<dbReference type="AlphaFoldDB" id="A0A7W6D5M5"/>
<dbReference type="Gene3D" id="3.50.50.60">
    <property type="entry name" value="FAD/NAD(P)-binding domain"/>
    <property type="match status" value="1"/>
</dbReference>
<dbReference type="Proteomes" id="UP000528964">
    <property type="component" value="Unassembled WGS sequence"/>
</dbReference>
<dbReference type="InterPro" id="IPR036188">
    <property type="entry name" value="FAD/NAD-bd_sf"/>
</dbReference>
<dbReference type="GO" id="GO:0005737">
    <property type="term" value="C:cytoplasm"/>
    <property type="evidence" value="ECO:0007669"/>
    <property type="project" value="TreeGrafter"/>
</dbReference>
<keyword evidence="4" id="KW-1185">Reference proteome</keyword>
<organism evidence="3 4">
    <name type="scientific">Hansschlegelia beijingensis</name>
    <dbReference type="NCBI Taxonomy" id="1133344"/>
    <lineage>
        <taxon>Bacteria</taxon>
        <taxon>Pseudomonadati</taxon>
        <taxon>Pseudomonadota</taxon>
        <taxon>Alphaproteobacteria</taxon>
        <taxon>Hyphomicrobiales</taxon>
        <taxon>Methylopilaceae</taxon>
        <taxon>Hansschlegelia</taxon>
    </lineage>
</organism>
<gene>
    <name evidence="3" type="ORF">GGR24_001316</name>
</gene>
<dbReference type="PRINTS" id="PR00420">
    <property type="entry name" value="RNGMNOXGNASE"/>
</dbReference>
<reference evidence="3 4" key="1">
    <citation type="submission" date="2020-08" db="EMBL/GenBank/DDBJ databases">
        <title>Genomic Encyclopedia of Type Strains, Phase IV (KMG-IV): sequencing the most valuable type-strain genomes for metagenomic binning, comparative biology and taxonomic classification.</title>
        <authorList>
            <person name="Goeker M."/>
        </authorList>
    </citation>
    <scope>NUCLEOTIDE SEQUENCE [LARGE SCALE GENOMIC DNA]</scope>
    <source>
        <strain evidence="3 4">DSM 25481</strain>
    </source>
</reference>